<reference evidence="2 3" key="1">
    <citation type="submission" date="2018-07" db="EMBL/GenBank/DDBJ databases">
        <title>Genomic Encyclopedia of Type Strains, Phase III (KMG-III): the genomes of soil and plant-associated and newly described type strains.</title>
        <authorList>
            <person name="Whitman W."/>
        </authorList>
    </citation>
    <scope>NUCLEOTIDE SEQUENCE [LARGE SCALE GENOMIC DNA]</scope>
    <source>
        <strain evidence="2 3">CECT 8487</strain>
    </source>
</reference>
<comment type="caution">
    <text evidence="2">The sequence shown here is derived from an EMBL/GenBank/DDBJ whole genome shotgun (WGS) entry which is preliminary data.</text>
</comment>
<dbReference type="RefSeq" id="WP_116525035.1">
    <property type="nucleotide sequence ID" value="NZ_QRDX01000009.1"/>
</dbReference>
<accession>A0A3D9H619</accession>
<dbReference type="Pfam" id="PF13585">
    <property type="entry name" value="CHU_C"/>
    <property type="match status" value="1"/>
</dbReference>
<sequence length="1627" mass="179628">MKKNLQINFAAILLFLGVNIIFSQQVSINNNIPLQSLIENNLANGCVEISNVSSSINGSSDGFTSYGAFQRSGSNFPLENGIVLSTGNASSGGNTSNGNELSEGSRSWGSDSDIESFIGLGTMANATVIEFDFVSLTDMIQFNYVLASEEYFANFPCNAFDGFVFLIRETSSTGPYQNIAVVPGGSDPVTVGNIHDAIPTQCAASNDQYFDGYGFGDTNYNGRTTVLTAGTTVLPNVQYHVKLVVAESPDLTQPHPLSDTSVFIEANTFTELDLGDDINTCSGSVTLNGEIQNPLASYAWFRDNILISGETNPTLTTSTSGLYRVEISINGNNCIIQDEVNVTIDTELAANPISNFYLCDNDNNGLETFDLSTKNTDVENAVQNLPINYSITYYTSTIDRDTPANNITSPIISSGQTIYVRVEDLNTGCLIYGEFDLIVNPLPIVTQPSSLDVCDNDNIPDSSTEIDLSQKDNQITGSNPDLFVTYHFTPMDANSGLNPISQPYVNTNPTETLYVRVANNTTGCVISSGLTLTINVTNGNTGIVRNTQYIDACDSDHDGYYDNFDLTSVLNDILNGETGFLPPTYHTSQADAESGSSPIANPGNYANTDQDEQVIYLRLEDNTTGCLAIIPIEIHTNLLLTGTNIPATGFAFCDEDDDGSVDVYLNTLENVIANGLPNVSVTYYETEANRDANTMPIDTSNPYVLTSSVTVYLRIENGSCTELSEVLLRINPVVTFSDINPIPYCDNDDDGFTTVDFNSFNDIITAGTPDFNVRYFLNPTDADNGTNQLPQYYDTSSGTFYARIESNITPCYTVNDFQLEVIPAPTVMQPADQYYCNDNNSSVRNIRLQDLIDNNSIVIDPTNLIIEFFDNQTDADNFDVNNPSNNLDKQSYDATTQTIYIRVESTDATACYNTTSFNIVVNTNPDIIPISPYQICVDAGTSDADFYMRDKDLEILNGQFDKTVRYFRDVLMTDEIDKNLAYNSNGAETIYVRVENISDLTCYKEASFLLEIGTNPNYNSNFTNFPPDCQNEALLRTFDLEAKRQEIATGSTNALDIQFYLDENDAIIKANNSLPDLYDSQELQGQFYTRIENTANGCFIIEEVRFNTFPKPVFQTATIDPVCDTDHDGNTYFDLTNALFLVDNIRFGGVTYTYYLDDILSMQIPPNQINSYPVSGTTTIYVQVETDTGCTDSIPLLLQVNLPPLINTIDNISDCINPTNTYDLSQIDDIVVNNTNDVTISYYESSNDALNNTGAYNGKIFNYPSAGSFPIHVRVEDNNNGCPIFTSFNLEINPNPLSGTTPNLIYCDDDFDTSNRLEFNLSDNDAVILGGQNPNDYSVYYYRNDVNNAEDDRNRLDLPYLATNGETIYARIENNSTGCFSVTQFQTIINPLPVIPLNDIESVCINDLPRTLSADTGNSGDTYLWWTGETTPTIEVDLSDLSPDRWVEVTTASPQSCSYRREFDLIQSVQATIEATATADFTDPNTITVTVSGIGDYQYILDNGEPQDSNVFTNVSLGPHIVTIIDLNGCEPIETDVFVIDIPKFVTPNNDRYFDTWHIVGIERLPGTLVYIYNRYGKLLKTLHHTSIGWDGTFNGQNMPADDYWFSADIIHNGESFNIKGHFALKR</sequence>
<feature type="region of interest" description="Disordered" evidence="1">
    <location>
        <begin position="87"/>
        <end position="109"/>
    </location>
</feature>
<dbReference type="NCBIfam" id="TIGR04131">
    <property type="entry name" value="Bac_Flav_CTERM"/>
    <property type="match status" value="1"/>
</dbReference>
<evidence type="ECO:0000313" key="2">
    <source>
        <dbReference type="EMBL" id="RED44950.1"/>
    </source>
</evidence>
<dbReference type="InterPro" id="IPR049804">
    <property type="entry name" value="Choice_anch_L"/>
</dbReference>
<proteinExistence type="predicted"/>
<dbReference type="OrthoDB" id="9765926at2"/>
<organism evidence="2 3">
    <name type="scientific">Seonamhaeicola aphaedonensis</name>
    <dbReference type="NCBI Taxonomy" id="1461338"/>
    <lineage>
        <taxon>Bacteria</taxon>
        <taxon>Pseudomonadati</taxon>
        <taxon>Bacteroidota</taxon>
        <taxon>Flavobacteriia</taxon>
        <taxon>Flavobacteriales</taxon>
        <taxon>Flavobacteriaceae</taxon>
    </lineage>
</organism>
<dbReference type="EMBL" id="QRDX01000009">
    <property type="protein sequence ID" value="RED44950.1"/>
    <property type="molecule type" value="Genomic_DNA"/>
</dbReference>
<name>A0A3D9H619_9FLAO</name>
<dbReference type="Proteomes" id="UP000256629">
    <property type="component" value="Unassembled WGS sequence"/>
</dbReference>
<dbReference type="InterPro" id="IPR026341">
    <property type="entry name" value="T9SS_type_B"/>
</dbReference>
<evidence type="ECO:0000256" key="1">
    <source>
        <dbReference type="SAM" id="MobiDB-lite"/>
    </source>
</evidence>
<gene>
    <name evidence="2" type="ORF">DFQ02_10967</name>
</gene>
<feature type="compositionally biased region" description="Low complexity" evidence="1">
    <location>
        <begin position="87"/>
        <end position="105"/>
    </location>
</feature>
<dbReference type="NCBIfam" id="NF038133">
    <property type="entry name" value="choice_anch_L"/>
    <property type="match status" value="1"/>
</dbReference>
<protein>
    <submittedName>
        <fullName evidence="2">Gliding motility-associated-like protein</fullName>
    </submittedName>
</protein>
<evidence type="ECO:0000313" key="3">
    <source>
        <dbReference type="Proteomes" id="UP000256629"/>
    </source>
</evidence>
<keyword evidence="3" id="KW-1185">Reference proteome</keyword>
<feature type="region of interest" description="Disordered" evidence="1">
    <location>
        <begin position="585"/>
        <end position="605"/>
    </location>
</feature>